<dbReference type="PANTHER" id="PTHR10501">
    <property type="entry name" value="U1 SMALL NUCLEAR RIBONUCLEOPROTEIN A/U2 SMALL NUCLEAR RIBONUCLEOPROTEIN B"/>
    <property type="match status" value="1"/>
</dbReference>
<feature type="region of interest" description="Disordered" evidence="3">
    <location>
        <begin position="125"/>
        <end position="174"/>
    </location>
</feature>
<dbReference type="SUPFAM" id="SSF54928">
    <property type="entry name" value="RNA-binding domain, RBD"/>
    <property type="match status" value="2"/>
</dbReference>
<dbReference type="Proteomes" id="UP001151518">
    <property type="component" value="Unassembled WGS sequence"/>
</dbReference>
<feature type="compositionally biased region" description="Low complexity" evidence="3">
    <location>
        <begin position="667"/>
        <end position="702"/>
    </location>
</feature>
<feature type="compositionally biased region" description="Low complexity" evidence="3">
    <location>
        <begin position="126"/>
        <end position="174"/>
    </location>
</feature>
<dbReference type="PROSITE" id="PS50102">
    <property type="entry name" value="RRM"/>
    <property type="match status" value="2"/>
</dbReference>
<feature type="compositionally biased region" description="Low complexity" evidence="3">
    <location>
        <begin position="764"/>
        <end position="781"/>
    </location>
</feature>
<dbReference type="OrthoDB" id="431169at2759"/>
<sequence>MSEEITTIFVVGFPDDMKEREFQNMFTFSQGFEAATLKIPSPDETDKDNQKKQIIGFAKFNTRLEALEARDILTGRKVDVEKNCALKAEMAKKNLHTRRGPSSLGLSTAVAATFGLDTPTTALGFQQQQQQPQQSQQPQQPQTAHILPSQQSQTPQAQTSQAQTQQTLPLQTLPRTASLTNTMLASAHRPEHLRITAASRTFNPFNDIPLASAPILGASSHRSFSSNQFSSAFSSSVDQSPSPATAVPGVSAMGSIPATASVMGGYMYSDHQLSTNLSTSGAHSNMLLARRGSVHSSTPVSSSLALSGPTLPNGLQSTPSQHQALSEPNSSDGEALQMISQPQQQSQIQQPQQQQQQQQQTPVQPELSSQSLQQPPSSQGQQLPGQQQQQQQPPSVHKGLASQRPAVLDIAALQPRLNQLNLGQLSAASIMSPMGAPYSASVTTPVGMVLPMATTRSVNSNDQNPPCNTLYVGNLPTSAKEEELRQLFRGAIGYKRMSYRAKPNSGPMCFVEFESIDFATLAMSELDGRMLSTSVGSGIRLSYSKNPLGVRSQNNPPGSATLSSAAAAAAAVAMSGGYHAVNGSPYGYPMSALQTPLQQQSQPQQSQPQQQQLREMSPIHHQGVAAAFRQAATPSPPTSAPGLNRSSTMGGSQLQSPFSSSGGGGSISAHSRNNGSIHSISNISSGQHQHHPSISSSSQASPLPSPNTATHSSEQQQQPGNVSANNVPKDALSFLHQPIHQLHKQATGDHPSIGSAGSTTPPQSGAASNTASTVASVALDQ</sequence>
<organism evidence="5 6">
    <name type="scientific">Coemansia spiralis</name>
    <dbReference type="NCBI Taxonomy" id="417178"/>
    <lineage>
        <taxon>Eukaryota</taxon>
        <taxon>Fungi</taxon>
        <taxon>Fungi incertae sedis</taxon>
        <taxon>Zoopagomycota</taxon>
        <taxon>Kickxellomycotina</taxon>
        <taxon>Kickxellomycetes</taxon>
        <taxon>Kickxellales</taxon>
        <taxon>Kickxellaceae</taxon>
        <taxon>Coemansia</taxon>
    </lineage>
</organism>
<feature type="compositionally biased region" description="Polar residues" evidence="3">
    <location>
        <begin position="313"/>
        <end position="332"/>
    </location>
</feature>
<dbReference type="GO" id="GO:0003723">
    <property type="term" value="F:RNA binding"/>
    <property type="evidence" value="ECO:0007669"/>
    <property type="project" value="UniProtKB-UniRule"/>
</dbReference>
<evidence type="ECO:0000313" key="5">
    <source>
        <dbReference type="EMBL" id="KAJ2678953.1"/>
    </source>
</evidence>
<feature type="domain" description="RRM" evidence="4">
    <location>
        <begin position="6"/>
        <end position="93"/>
    </location>
</feature>
<feature type="compositionally biased region" description="Polar residues" evidence="3">
    <location>
        <begin position="707"/>
        <end position="726"/>
    </location>
</feature>
<keyword evidence="1 2" id="KW-0694">RNA-binding</keyword>
<feature type="compositionally biased region" description="Low complexity" evidence="3">
    <location>
        <begin position="339"/>
        <end position="395"/>
    </location>
</feature>
<reference evidence="5" key="1">
    <citation type="submission" date="2022-07" db="EMBL/GenBank/DDBJ databases">
        <title>Phylogenomic reconstructions and comparative analyses of Kickxellomycotina fungi.</title>
        <authorList>
            <person name="Reynolds N.K."/>
            <person name="Stajich J.E."/>
            <person name="Barry K."/>
            <person name="Grigoriev I.V."/>
            <person name="Crous P."/>
            <person name="Smith M.E."/>
        </authorList>
    </citation>
    <scope>NUCLEOTIDE SEQUENCE</scope>
    <source>
        <strain evidence="5">NRRL 3115</strain>
    </source>
</reference>
<evidence type="ECO:0000256" key="2">
    <source>
        <dbReference type="PROSITE-ProRule" id="PRU00176"/>
    </source>
</evidence>
<name>A0A9W8KZL0_9FUNG</name>
<feature type="region of interest" description="Disordered" evidence="3">
    <location>
        <begin position="231"/>
        <end position="251"/>
    </location>
</feature>
<dbReference type="InterPro" id="IPR000504">
    <property type="entry name" value="RRM_dom"/>
</dbReference>
<feature type="compositionally biased region" description="Low complexity" evidence="3">
    <location>
        <begin position="650"/>
        <end position="660"/>
    </location>
</feature>
<feature type="domain" description="RRM" evidence="4">
    <location>
        <begin position="468"/>
        <end position="546"/>
    </location>
</feature>
<dbReference type="InterPro" id="IPR012677">
    <property type="entry name" value="Nucleotide-bd_a/b_plait_sf"/>
</dbReference>
<proteinExistence type="predicted"/>
<feature type="region of interest" description="Disordered" evidence="3">
    <location>
        <begin position="594"/>
        <end position="781"/>
    </location>
</feature>
<feature type="compositionally biased region" description="Low complexity" evidence="3">
    <location>
        <begin position="594"/>
        <end position="613"/>
    </location>
</feature>
<evidence type="ECO:0000256" key="1">
    <source>
        <dbReference type="ARBA" id="ARBA00022884"/>
    </source>
</evidence>
<accession>A0A9W8KZL0</accession>
<dbReference type="Pfam" id="PF00076">
    <property type="entry name" value="RRM_1"/>
    <property type="match status" value="1"/>
</dbReference>
<evidence type="ECO:0000313" key="6">
    <source>
        <dbReference type="Proteomes" id="UP001151518"/>
    </source>
</evidence>
<dbReference type="AlphaFoldDB" id="A0A9W8KZL0"/>
<dbReference type="InterPro" id="IPR035979">
    <property type="entry name" value="RBD_domain_sf"/>
</dbReference>
<dbReference type="Gene3D" id="3.30.70.330">
    <property type="match status" value="2"/>
</dbReference>
<feature type="region of interest" description="Disordered" evidence="3">
    <location>
        <begin position="293"/>
        <end position="401"/>
    </location>
</feature>
<protein>
    <recommendedName>
        <fullName evidence="4">RRM domain-containing protein</fullName>
    </recommendedName>
</protein>
<feature type="compositionally biased region" description="Low complexity" evidence="3">
    <location>
        <begin position="231"/>
        <end position="242"/>
    </location>
</feature>
<gene>
    <name evidence="5" type="ORF">GGI25_001942</name>
</gene>
<evidence type="ECO:0000259" key="4">
    <source>
        <dbReference type="PROSITE" id="PS50102"/>
    </source>
</evidence>
<evidence type="ECO:0000256" key="3">
    <source>
        <dbReference type="SAM" id="MobiDB-lite"/>
    </source>
</evidence>
<dbReference type="EMBL" id="JANBTW010000016">
    <property type="protein sequence ID" value="KAJ2678953.1"/>
    <property type="molecule type" value="Genomic_DNA"/>
</dbReference>
<feature type="compositionally biased region" description="Low complexity" evidence="3">
    <location>
        <begin position="294"/>
        <end position="307"/>
    </location>
</feature>
<comment type="caution">
    <text evidence="5">The sequence shown here is derived from an EMBL/GenBank/DDBJ whole genome shotgun (WGS) entry which is preliminary data.</text>
</comment>
<dbReference type="SMART" id="SM00360">
    <property type="entry name" value="RRM"/>
    <property type="match status" value="2"/>
</dbReference>